<dbReference type="InterPro" id="IPR003439">
    <property type="entry name" value="ABC_transporter-like_ATP-bd"/>
</dbReference>
<dbReference type="InterPro" id="IPR003593">
    <property type="entry name" value="AAA+_ATPase"/>
</dbReference>
<evidence type="ECO:0000313" key="6">
    <source>
        <dbReference type="EMBL" id="CAB4939981.1"/>
    </source>
</evidence>
<proteinExistence type="predicted"/>
<keyword evidence="1" id="KW-0813">Transport</keyword>
<organism evidence="5">
    <name type="scientific">freshwater metagenome</name>
    <dbReference type="NCBI Taxonomy" id="449393"/>
    <lineage>
        <taxon>unclassified sequences</taxon>
        <taxon>metagenomes</taxon>
        <taxon>ecological metagenomes</taxon>
    </lineage>
</organism>
<dbReference type="PANTHER" id="PTHR43158">
    <property type="entry name" value="SKFA PEPTIDE EXPORT ATP-BINDING PROTEIN SKFE"/>
    <property type="match status" value="1"/>
</dbReference>
<dbReference type="GO" id="GO:0016887">
    <property type="term" value="F:ATP hydrolysis activity"/>
    <property type="evidence" value="ECO:0007669"/>
    <property type="project" value="InterPro"/>
</dbReference>
<dbReference type="CDD" id="cd03225">
    <property type="entry name" value="ABC_cobalt_CbiO_domain1"/>
    <property type="match status" value="1"/>
</dbReference>
<reference evidence="5" key="1">
    <citation type="submission" date="2020-05" db="EMBL/GenBank/DDBJ databases">
        <authorList>
            <person name="Chiriac C."/>
            <person name="Salcher M."/>
            <person name="Ghai R."/>
            <person name="Kavagutti S V."/>
        </authorList>
    </citation>
    <scope>NUCLEOTIDE SEQUENCE</scope>
</reference>
<dbReference type="Gene3D" id="3.40.50.300">
    <property type="entry name" value="P-loop containing nucleotide triphosphate hydrolases"/>
    <property type="match status" value="1"/>
</dbReference>
<dbReference type="GO" id="GO:0005524">
    <property type="term" value="F:ATP binding"/>
    <property type="evidence" value="ECO:0007669"/>
    <property type="project" value="UniProtKB-KW"/>
</dbReference>
<keyword evidence="2" id="KW-0547">Nucleotide-binding</keyword>
<evidence type="ECO:0000256" key="2">
    <source>
        <dbReference type="ARBA" id="ARBA00022741"/>
    </source>
</evidence>
<keyword evidence="3" id="KW-0067">ATP-binding</keyword>
<feature type="domain" description="ABC transporter" evidence="4">
    <location>
        <begin position="10"/>
        <end position="250"/>
    </location>
</feature>
<dbReference type="Pfam" id="PF00005">
    <property type="entry name" value="ABC_tran"/>
    <property type="match status" value="1"/>
</dbReference>
<dbReference type="GO" id="GO:0055085">
    <property type="term" value="P:transmembrane transport"/>
    <property type="evidence" value="ECO:0007669"/>
    <property type="project" value="InterPro"/>
</dbReference>
<name>A0A6J6VEK5_9ZZZZ</name>
<dbReference type="SUPFAM" id="SSF52540">
    <property type="entry name" value="P-loop containing nucleoside triphosphate hydrolases"/>
    <property type="match status" value="1"/>
</dbReference>
<dbReference type="SMART" id="SM00382">
    <property type="entry name" value="AAA"/>
    <property type="match status" value="1"/>
</dbReference>
<gene>
    <name evidence="5" type="ORF">UFOPK2928_00064</name>
    <name evidence="6" type="ORF">UFOPK3786_00011</name>
    <name evidence="7" type="ORF">UFOPK4010_00013</name>
</gene>
<dbReference type="EMBL" id="CAEZZY010000003">
    <property type="protein sequence ID" value="CAB4769318.1"/>
    <property type="molecule type" value="Genomic_DNA"/>
</dbReference>
<accession>A0A6J6VEK5</accession>
<sequence length="265" mass="29133">MEHYGELTVLAMQGVTVTRGERRILGPIDFQIRSGERWVILGPNGAGKSTLLNILATRIFPTSGVVKILDQEMGKVDLFELRTRIGVCASLLAEDIPDDEFVRDVVLTAAYAVLGRWNEAYDLWDESRAMALLTTFGVRDMAERRYFTLSDGEKKRVQIARALMADPELLLLDEPTAGLDLGGREDLLRRFAEFSIDPLAPASIVVTHHIEEIPVGTTHALIIKDGTIAISGPVANVITSEHMSAVFGVKIAVSAEKGRFFARSL</sequence>
<evidence type="ECO:0000313" key="5">
    <source>
        <dbReference type="EMBL" id="CAB4769318.1"/>
    </source>
</evidence>
<evidence type="ECO:0000313" key="7">
    <source>
        <dbReference type="EMBL" id="CAB4981724.1"/>
    </source>
</evidence>
<dbReference type="InterPro" id="IPR015856">
    <property type="entry name" value="ABC_transpr_CbiO/EcfA_su"/>
</dbReference>
<dbReference type="AlphaFoldDB" id="A0A6J6VEK5"/>
<evidence type="ECO:0000259" key="4">
    <source>
        <dbReference type="PROSITE" id="PS50893"/>
    </source>
</evidence>
<evidence type="ECO:0000256" key="3">
    <source>
        <dbReference type="ARBA" id="ARBA00022840"/>
    </source>
</evidence>
<evidence type="ECO:0000256" key="1">
    <source>
        <dbReference type="ARBA" id="ARBA00022448"/>
    </source>
</evidence>
<dbReference type="EMBL" id="CAFBOU010000001">
    <property type="protein sequence ID" value="CAB4981724.1"/>
    <property type="molecule type" value="Genomic_DNA"/>
</dbReference>
<protein>
    <submittedName>
        <fullName evidence="5">Unannotated protein</fullName>
    </submittedName>
</protein>
<dbReference type="EMBL" id="CAFBNK010000001">
    <property type="protein sequence ID" value="CAB4939981.1"/>
    <property type="molecule type" value="Genomic_DNA"/>
</dbReference>
<dbReference type="PANTHER" id="PTHR43158:SF2">
    <property type="entry name" value="SKFA PEPTIDE EXPORT ATP-BINDING PROTEIN SKFE"/>
    <property type="match status" value="1"/>
</dbReference>
<dbReference type="InterPro" id="IPR027417">
    <property type="entry name" value="P-loop_NTPase"/>
</dbReference>
<dbReference type="GO" id="GO:0016020">
    <property type="term" value="C:membrane"/>
    <property type="evidence" value="ECO:0007669"/>
    <property type="project" value="InterPro"/>
</dbReference>
<dbReference type="PROSITE" id="PS50893">
    <property type="entry name" value="ABC_TRANSPORTER_2"/>
    <property type="match status" value="1"/>
</dbReference>